<dbReference type="RefSeq" id="WP_194739456.1">
    <property type="nucleotide sequence ID" value="NZ_JADKYY010000007.1"/>
</dbReference>
<keyword evidence="1" id="KW-0472">Membrane</keyword>
<organism evidence="3 4">
    <name type="scientific">Planobacterium oryzisoli</name>
    <dbReference type="NCBI Taxonomy" id="2771435"/>
    <lineage>
        <taxon>Bacteria</taxon>
        <taxon>Pseudomonadati</taxon>
        <taxon>Bacteroidota</taxon>
        <taxon>Flavobacteriia</taxon>
        <taxon>Flavobacteriales</taxon>
        <taxon>Weeksellaceae</taxon>
        <taxon>Chryseobacterium group</taxon>
        <taxon>Chryseobacterium</taxon>
    </lineage>
</organism>
<evidence type="ECO:0000313" key="3">
    <source>
        <dbReference type="EMBL" id="MBF5027532.1"/>
    </source>
</evidence>
<keyword evidence="4" id="KW-1185">Reference proteome</keyword>
<proteinExistence type="predicted"/>
<evidence type="ECO:0000259" key="2">
    <source>
        <dbReference type="Pfam" id="PF22322"/>
    </source>
</evidence>
<keyword evidence="1" id="KW-1133">Transmembrane helix</keyword>
<accession>A0A931E9P9</accession>
<reference evidence="3" key="1">
    <citation type="submission" date="2020-11" db="EMBL/GenBank/DDBJ databases">
        <title>Genome seq and assembly of Planobacterium sp.</title>
        <authorList>
            <person name="Chhetri G."/>
        </authorList>
    </citation>
    <scope>NUCLEOTIDE SEQUENCE</scope>
    <source>
        <strain evidence="3">GCR5</strain>
    </source>
</reference>
<dbReference type="AlphaFoldDB" id="A0A931E9P9"/>
<dbReference type="InterPro" id="IPR054246">
    <property type="entry name" value="DUF6973"/>
</dbReference>
<protein>
    <recommendedName>
        <fullName evidence="2">DUF6973 domain-containing protein</fullName>
    </recommendedName>
</protein>
<feature type="domain" description="DUF6973" evidence="2">
    <location>
        <begin position="25"/>
        <end position="132"/>
    </location>
</feature>
<dbReference type="Proteomes" id="UP000694480">
    <property type="component" value="Unassembled WGS sequence"/>
</dbReference>
<dbReference type="EMBL" id="JADKYY010000007">
    <property type="protein sequence ID" value="MBF5027532.1"/>
    <property type="molecule type" value="Genomic_DNA"/>
</dbReference>
<feature type="transmembrane region" description="Helical" evidence="1">
    <location>
        <begin position="20"/>
        <end position="40"/>
    </location>
</feature>
<keyword evidence="1" id="KW-0812">Transmembrane</keyword>
<evidence type="ECO:0000313" key="4">
    <source>
        <dbReference type="Proteomes" id="UP000694480"/>
    </source>
</evidence>
<sequence length="173" mass="19974">MRSALSVVVSSLRSLSLKKILKLLSLALSHPLFTLLSLYATLRTFSIAKRYFPYTNSTSGVGNAFRHALWCCLILMYCSKISSPEKARRYCKKFTDLHEELFPNEPLEKKMDLHNNSVGIHLYFELLEGVHRQFFETGFFIEHLLIKCRSAQILDSDHTPEASQLVYLRNEND</sequence>
<name>A0A931E9P9_9FLAO</name>
<gene>
    <name evidence="3" type="ORF">IC612_06955</name>
</gene>
<evidence type="ECO:0000256" key="1">
    <source>
        <dbReference type="SAM" id="Phobius"/>
    </source>
</evidence>
<comment type="caution">
    <text evidence="3">The sequence shown here is derived from an EMBL/GenBank/DDBJ whole genome shotgun (WGS) entry which is preliminary data.</text>
</comment>
<dbReference type="Pfam" id="PF22322">
    <property type="entry name" value="DUF6973"/>
    <property type="match status" value="1"/>
</dbReference>